<name>A0A3P7J039_STRVU</name>
<dbReference type="InterPro" id="IPR001506">
    <property type="entry name" value="Peptidase_M12A"/>
</dbReference>
<evidence type="ECO:0000313" key="4">
    <source>
        <dbReference type="Proteomes" id="UP000270094"/>
    </source>
</evidence>
<evidence type="ECO:0000256" key="1">
    <source>
        <dbReference type="PROSITE-ProRule" id="PRU01211"/>
    </source>
</evidence>
<dbReference type="InterPro" id="IPR024079">
    <property type="entry name" value="MetalloPept_cat_dom_sf"/>
</dbReference>
<organism evidence="3 4">
    <name type="scientific">Strongylus vulgaris</name>
    <name type="common">Blood worm</name>
    <dbReference type="NCBI Taxonomy" id="40348"/>
    <lineage>
        <taxon>Eukaryota</taxon>
        <taxon>Metazoa</taxon>
        <taxon>Ecdysozoa</taxon>
        <taxon>Nematoda</taxon>
        <taxon>Chromadorea</taxon>
        <taxon>Rhabditida</taxon>
        <taxon>Rhabditina</taxon>
        <taxon>Rhabditomorpha</taxon>
        <taxon>Strongyloidea</taxon>
        <taxon>Strongylidae</taxon>
        <taxon>Strongylus</taxon>
    </lineage>
</organism>
<feature type="domain" description="Peptidase M12A" evidence="2">
    <location>
        <begin position="4"/>
        <end position="97"/>
    </location>
</feature>
<dbReference type="OrthoDB" id="7721051at2759"/>
<proteinExistence type="predicted"/>
<comment type="caution">
    <text evidence="1">Lacks conserved residue(s) required for the propagation of feature annotation.</text>
</comment>
<dbReference type="Gene3D" id="3.40.390.10">
    <property type="entry name" value="Collagenase (Catalytic Domain)"/>
    <property type="match status" value="1"/>
</dbReference>
<dbReference type="EMBL" id="UYYB01103109">
    <property type="protein sequence ID" value="VDM78840.1"/>
    <property type="molecule type" value="Genomic_DNA"/>
</dbReference>
<evidence type="ECO:0000313" key="3">
    <source>
        <dbReference type="EMBL" id="VDM78840.1"/>
    </source>
</evidence>
<reference evidence="3 4" key="1">
    <citation type="submission" date="2018-11" db="EMBL/GenBank/DDBJ databases">
        <authorList>
            <consortium name="Pathogen Informatics"/>
        </authorList>
    </citation>
    <scope>NUCLEOTIDE SEQUENCE [LARGE SCALE GENOMIC DNA]</scope>
</reference>
<dbReference type="Proteomes" id="UP000270094">
    <property type="component" value="Unassembled WGS sequence"/>
</dbReference>
<dbReference type="Pfam" id="PF01400">
    <property type="entry name" value="Astacin"/>
    <property type="match status" value="1"/>
</dbReference>
<accession>A0A3P7J039</accession>
<dbReference type="PANTHER" id="PTHR10127:SF880">
    <property type="entry name" value="ZINC METALLOPROTEINASE NAS-5"/>
    <property type="match status" value="1"/>
</dbReference>
<dbReference type="PANTHER" id="PTHR10127">
    <property type="entry name" value="DISCOIDIN, CUB, EGF, LAMININ , AND ZINC METALLOPROTEASE DOMAIN CONTAINING"/>
    <property type="match status" value="1"/>
</dbReference>
<dbReference type="GO" id="GO:0006508">
    <property type="term" value="P:proteolysis"/>
    <property type="evidence" value="ECO:0007669"/>
    <property type="project" value="InterPro"/>
</dbReference>
<evidence type="ECO:0000259" key="2">
    <source>
        <dbReference type="PROSITE" id="PS51864"/>
    </source>
</evidence>
<dbReference type="GO" id="GO:0004222">
    <property type="term" value="F:metalloendopeptidase activity"/>
    <property type="evidence" value="ECO:0007669"/>
    <property type="project" value="InterPro"/>
</dbReference>
<dbReference type="AlphaFoldDB" id="A0A3P7J039"/>
<gene>
    <name evidence="3" type="ORF">SVUK_LOCUS13838</name>
</gene>
<dbReference type="SUPFAM" id="SSF55486">
    <property type="entry name" value="Metalloproteases ('zincins'), catalytic domain"/>
    <property type="match status" value="1"/>
</dbReference>
<dbReference type="PROSITE" id="PS51864">
    <property type="entry name" value="ASTACIN"/>
    <property type="match status" value="1"/>
</dbReference>
<protein>
    <recommendedName>
        <fullName evidence="2">Peptidase M12A domain-containing protein</fullName>
    </recommendedName>
</protein>
<sequence>MPLYLYRYSSLKWNIKDDNGNYVIPYKITGQYEALELQIIEEAMERIENNICIRFKKRTNERDYVEIRNEIGGGCRAYIGRPGGKSILMLEASEEGT</sequence>
<keyword evidence="4" id="KW-1185">Reference proteome</keyword>